<keyword evidence="1 6" id="KW-0479">Metal-binding</keyword>
<dbReference type="SUPFAM" id="SSF57667">
    <property type="entry name" value="beta-beta-alpha zinc fingers"/>
    <property type="match status" value="4"/>
</dbReference>
<dbReference type="PROSITE" id="PS51915">
    <property type="entry name" value="ZAD"/>
    <property type="match status" value="1"/>
</dbReference>
<dbReference type="PANTHER" id="PTHR24379">
    <property type="entry name" value="KRAB AND ZINC FINGER DOMAIN-CONTAINING"/>
    <property type="match status" value="1"/>
</dbReference>
<dbReference type="Gene3D" id="3.30.160.60">
    <property type="entry name" value="Classic Zinc Finger"/>
    <property type="match status" value="4"/>
</dbReference>
<feature type="domain" description="C2H2-type" evidence="8">
    <location>
        <begin position="485"/>
        <end position="513"/>
    </location>
</feature>
<dbReference type="Pfam" id="PF07776">
    <property type="entry name" value="zf-AD"/>
    <property type="match status" value="1"/>
</dbReference>
<feature type="region of interest" description="Disordered" evidence="7">
    <location>
        <begin position="214"/>
        <end position="312"/>
    </location>
</feature>
<evidence type="ECO:0000256" key="7">
    <source>
        <dbReference type="SAM" id="MobiDB-lite"/>
    </source>
</evidence>
<dbReference type="SUPFAM" id="SSF57716">
    <property type="entry name" value="Glucocorticoid receptor-like (DNA-binding domain)"/>
    <property type="match status" value="1"/>
</dbReference>
<dbReference type="InterPro" id="IPR013087">
    <property type="entry name" value="Znf_C2H2_type"/>
</dbReference>
<reference evidence="10 11" key="2">
    <citation type="journal article" date="2004" name="Trends Parasitol.">
        <title>The Anopheles gambiae genome: an update.</title>
        <authorList>
            <person name="Mongin E."/>
            <person name="Louis C."/>
            <person name="Holt R.A."/>
            <person name="Birney E."/>
            <person name="Collins F.H."/>
        </authorList>
    </citation>
    <scope>NUCLEOTIDE SEQUENCE [LARGE SCALE GENOMIC DNA]</scope>
    <source>
        <strain evidence="10 11">PEST</strain>
    </source>
</reference>
<feature type="domain" description="C2H2-type" evidence="8">
    <location>
        <begin position="430"/>
        <end position="457"/>
    </location>
</feature>
<dbReference type="SMART" id="SM00355">
    <property type="entry name" value="ZnF_C2H2"/>
    <property type="match status" value="7"/>
</dbReference>
<dbReference type="InterPro" id="IPR012934">
    <property type="entry name" value="Znf_AD"/>
</dbReference>
<dbReference type="EnsemblMetazoa" id="AGAP029778-RA">
    <property type="protein sequence ID" value="AGAP029778-PA"/>
    <property type="gene ID" value="AGAP029778"/>
</dbReference>
<dbReference type="VEuPathDB" id="VectorBase:AGAP029778"/>
<feature type="domain" description="C2H2-type" evidence="8">
    <location>
        <begin position="458"/>
        <end position="482"/>
    </location>
</feature>
<dbReference type="InParanoid" id="A0A453Z139"/>
<evidence type="ECO:0000259" key="9">
    <source>
        <dbReference type="PROSITE" id="PS51915"/>
    </source>
</evidence>
<dbReference type="SMART" id="SM00868">
    <property type="entry name" value="zf-AD"/>
    <property type="match status" value="1"/>
</dbReference>
<dbReference type="EMBL" id="AAAB01008966">
    <property type="status" value="NOT_ANNOTATED_CDS"/>
    <property type="molecule type" value="Genomic_DNA"/>
</dbReference>
<dbReference type="PROSITE" id="PS00028">
    <property type="entry name" value="ZINC_FINGER_C2H2_1"/>
    <property type="match status" value="5"/>
</dbReference>
<dbReference type="Proteomes" id="UP000007062">
    <property type="component" value="Chromosome 3L"/>
</dbReference>
<reference evidence="10 11" key="1">
    <citation type="journal article" date="2002" name="Science">
        <title>The genome sequence of the malaria mosquito Anopheles gambiae.</title>
        <authorList>
            <person name="Holt R.A."/>
            <person name="Subramanian G.M."/>
            <person name="Halpern A."/>
            <person name="Sutton G.G."/>
            <person name="Charlab R."/>
            <person name="Nusskern D.R."/>
            <person name="Wincker P."/>
            <person name="Clark A.G."/>
            <person name="Ribeiro J.M."/>
            <person name="Wides R."/>
            <person name="Salzberg S.L."/>
            <person name="Loftus B."/>
            <person name="Yandell M."/>
            <person name="Majoros W.H."/>
            <person name="Rusch D.B."/>
            <person name="Lai Z."/>
            <person name="Kraft C.L."/>
            <person name="Abril J.F."/>
            <person name="Anthouard V."/>
            <person name="Arensburger P."/>
            <person name="Atkinson P.W."/>
            <person name="Baden H."/>
            <person name="de Berardinis V."/>
            <person name="Baldwin D."/>
            <person name="Benes V."/>
            <person name="Biedler J."/>
            <person name="Blass C."/>
            <person name="Bolanos R."/>
            <person name="Boscus D."/>
            <person name="Barnstead M."/>
            <person name="Cai S."/>
            <person name="Center A."/>
            <person name="Chaturverdi K."/>
            <person name="Christophides G.K."/>
            <person name="Chrystal M.A."/>
            <person name="Clamp M."/>
            <person name="Cravchik A."/>
            <person name="Curwen V."/>
            <person name="Dana A."/>
            <person name="Delcher A."/>
            <person name="Dew I."/>
            <person name="Evans C.A."/>
            <person name="Flanigan M."/>
            <person name="Grundschober-Freimoser A."/>
            <person name="Friedli L."/>
            <person name="Gu Z."/>
            <person name="Guan P."/>
            <person name="Guigo R."/>
            <person name="Hillenmeyer M.E."/>
            <person name="Hladun S.L."/>
            <person name="Hogan J.R."/>
            <person name="Hong Y.S."/>
            <person name="Hoover J."/>
            <person name="Jaillon O."/>
            <person name="Ke Z."/>
            <person name="Kodira C."/>
            <person name="Kokoza E."/>
            <person name="Koutsos A."/>
            <person name="Letunic I."/>
            <person name="Levitsky A."/>
            <person name="Liang Y."/>
            <person name="Lin J.J."/>
            <person name="Lobo N.F."/>
            <person name="Lopez J.R."/>
            <person name="Malek J.A."/>
            <person name="McIntosh T.C."/>
            <person name="Meister S."/>
            <person name="Miller J."/>
            <person name="Mobarry C."/>
            <person name="Mongin E."/>
            <person name="Murphy S.D."/>
            <person name="O'Brochta D.A."/>
            <person name="Pfannkoch C."/>
            <person name="Qi R."/>
            <person name="Regier M.A."/>
            <person name="Remington K."/>
            <person name="Shao H."/>
            <person name="Sharakhova M.V."/>
            <person name="Sitter C.D."/>
            <person name="Shetty J."/>
            <person name="Smith T.J."/>
            <person name="Strong R."/>
            <person name="Sun J."/>
            <person name="Thomasova D."/>
            <person name="Ton L.Q."/>
            <person name="Topalis P."/>
            <person name="Tu Z."/>
            <person name="Unger M.F."/>
            <person name="Walenz B."/>
            <person name="Wang A."/>
            <person name="Wang J."/>
            <person name="Wang M."/>
            <person name="Wang X."/>
            <person name="Woodford K.J."/>
            <person name="Wortman J.R."/>
            <person name="Wu M."/>
            <person name="Yao A."/>
            <person name="Zdobnov E.M."/>
            <person name="Zhang H."/>
            <person name="Zhao Q."/>
            <person name="Zhao S."/>
            <person name="Zhu S.C."/>
            <person name="Zhimulev I."/>
            <person name="Coluzzi M."/>
            <person name="della Torre A."/>
            <person name="Roth C.W."/>
            <person name="Louis C."/>
            <person name="Kalush F."/>
            <person name="Mural R.J."/>
            <person name="Myers E.W."/>
            <person name="Adams M.D."/>
            <person name="Smith H.O."/>
            <person name="Broder S."/>
            <person name="Gardner M.J."/>
            <person name="Fraser C.M."/>
            <person name="Birney E."/>
            <person name="Bork P."/>
            <person name="Brey P.T."/>
            <person name="Venter J.C."/>
            <person name="Weissenbach J."/>
            <person name="Kafatos F.C."/>
            <person name="Collins F.H."/>
            <person name="Hoffman S.L."/>
        </authorList>
    </citation>
    <scope>NUCLEOTIDE SEQUENCE [LARGE SCALE GENOMIC DNA]</scope>
    <source>
        <strain evidence="10 11">PEST</strain>
    </source>
</reference>
<dbReference type="VEuPathDB" id="VectorBase:AGAMI1_004999"/>
<feature type="region of interest" description="Disordered" evidence="7">
    <location>
        <begin position="87"/>
        <end position="128"/>
    </location>
</feature>
<reference evidence="10" key="3">
    <citation type="submission" date="2020-05" db="UniProtKB">
        <authorList>
            <consortium name="EnsemblMetazoa"/>
        </authorList>
    </citation>
    <scope>IDENTIFICATION</scope>
    <source>
        <strain evidence="10">PEST</strain>
    </source>
</reference>
<dbReference type="InterPro" id="IPR036236">
    <property type="entry name" value="Znf_C2H2_sf"/>
</dbReference>
<dbReference type="PANTHER" id="PTHR24379:SF121">
    <property type="entry name" value="C2H2-TYPE DOMAIN-CONTAINING PROTEIN"/>
    <property type="match status" value="1"/>
</dbReference>
<evidence type="ECO:0000313" key="10">
    <source>
        <dbReference type="EnsemblMetazoa" id="AGAP029778-PA"/>
    </source>
</evidence>
<evidence type="ECO:0000256" key="2">
    <source>
        <dbReference type="ARBA" id="ARBA00022737"/>
    </source>
</evidence>
<feature type="binding site" evidence="6">
    <location>
        <position position="15"/>
    </location>
    <ligand>
        <name>Zn(2+)</name>
        <dbReference type="ChEBI" id="CHEBI:29105"/>
    </ligand>
</feature>
<sequence>MANVQPDMLHLCRFCLCPNKEQTIVIGKTLSFTFTIADVRRSTGVSVSRQDALKFRICFKCLGSVKSSTDFRHACIRNDSTFRELSVRASSKEEPVTSAQKEPAASTKEEPVTSAQKEPVISAQKEPSISAKQEPIKILFVPNTPGADPLELKIEILVDIDKDIKTEMLEDDTNITGQDLNAAVPVNIIPNANIPDPDPLEVKVETLTDKDIKTEPKEEATTIVGQDLNATVPSEKVAEEEEYKAPYSANNVELGEPFSDDTDDELRKRKRRPRSSKPERWEKVSVPSAKANKQTPCDNGGGALKPSMPKKRKHYKRPLTLCEICGKVVADYKAHILTHKEAGYSCPFCPAKVAHPANFARHVQQVHEKRIVRSCELCGKGFIATSSLVSHMRSQHGIGKLHECSMCSSKFKHPSGLNMHIRNVHRSDMHTCETCGKIFKVREALRRHYRTHSSEQPYGCRQCTKRFRSSYARTIHELTHAGVVFRCTHCDKSYRYKSQLMLHLRKSHPESQTATERASSEEVEQTPEIKVPIKDEFPTRKNVPSKKKKSK</sequence>
<keyword evidence="3 5" id="KW-0863">Zinc-finger</keyword>
<feature type="binding site" evidence="6">
    <location>
        <position position="12"/>
    </location>
    <ligand>
        <name>Zn(2+)</name>
        <dbReference type="ChEBI" id="CHEBI:29105"/>
    </ligand>
</feature>
<feature type="region of interest" description="Disordered" evidence="7">
    <location>
        <begin position="507"/>
        <end position="551"/>
    </location>
</feature>
<evidence type="ECO:0000256" key="6">
    <source>
        <dbReference type="PROSITE-ProRule" id="PRU01263"/>
    </source>
</evidence>
<evidence type="ECO:0000256" key="5">
    <source>
        <dbReference type="PROSITE-ProRule" id="PRU00042"/>
    </source>
</evidence>
<feature type="domain" description="C2H2-type" evidence="8">
    <location>
        <begin position="402"/>
        <end position="430"/>
    </location>
</feature>
<feature type="domain" description="ZAD" evidence="9">
    <location>
        <begin position="10"/>
        <end position="85"/>
    </location>
</feature>
<feature type="binding site" evidence="6">
    <location>
        <position position="61"/>
    </location>
    <ligand>
        <name>Zn(2+)</name>
        <dbReference type="ChEBI" id="CHEBI:29105"/>
    </ligand>
</feature>
<dbReference type="FunFam" id="3.30.160.60:FF:002753">
    <property type="entry name" value="AGAP011403-PA"/>
    <property type="match status" value="1"/>
</dbReference>
<keyword evidence="2" id="KW-0677">Repeat</keyword>
<protein>
    <submittedName>
        <fullName evidence="10">Uncharacterized protein</fullName>
    </submittedName>
</protein>
<evidence type="ECO:0000256" key="3">
    <source>
        <dbReference type="ARBA" id="ARBA00022771"/>
    </source>
</evidence>
<dbReference type="AlphaFoldDB" id="A0A453Z139"/>
<evidence type="ECO:0000313" key="11">
    <source>
        <dbReference type="Proteomes" id="UP000007062"/>
    </source>
</evidence>
<feature type="binding site" evidence="6">
    <location>
        <position position="58"/>
    </location>
    <ligand>
        <name>Zn(2+)</name>
        <dbReference type="ChEBI" id="CHEBI:29105"/>
    </ligand>
</feature>
<name>A0A453Z139_ANOGA</name>
<dbReference type="GO" id="GO:0005634">
    <property type="term" value="C:nucleus"/>
    <property type="evidence" value="ECO:0007669"/>
    <property type="project" value="InterPro"/>
</dbReference>
<dbReference type="GO" id="GO:0008270">
    <property type="term" value="F:zinc ion binding"/>
    <property type="evidence" value="ECO:0007669"/>
    <property type="project" value="UniProtKB-UniRule"/>
</dbReference>
<evidence type="ECO:0000256" key="1">
    <source>
        <dbReference type="ARBA" id="ARBA00022723"/>
    </source>
</evidence>
<evidence type="ECO:0000259" key="8">
    <source>
        <dbReference type="PROSITE" id="PS50157"/>
    </source>
</evidence>
<proteinExistence type="predicted"/>
<organism evidence="10 11">
    <name type="scientific">Anopheles gambiae</name>
    <name type="common">African malaria mosquito</name>
    <dbReference type="NCBI Taxonomy" id="7165"/>
    <lineage>
        <taxon>Eukaryota</taxon>
        <taxon>Metazoa</taxon>
        <taxon>Ecdysozoa</taxon>
        <taxon>Arthropoda</taxon>
        <taxon>Hexapoda</taxon>
        <taxon>Insecta</taxon>
        <taxon>Pterygota</taxon>
        <taxon>Neoptera</taxon>
        <taxon>Endopterygota</taxon>
        <taxon>Diptera</taxon>
        <taxon>Nematocera</taxon>
        <taxon>Culicoidea</taxon>
        <taxon>Culicidae</taxon>
        <taxon>Anophelinae</taxon>
        <taxon>Anopheles</taxon>
    </lineage>
</organism>
<evidence type="ECO:0000256" key="4">
    <source>
        <dbReference type="ARBA" id="ARBA00022833"/>
    </source>
</evidence>
<dbReference type="Pfam" id="PF00096">
    <property type="entry name" value="zf-C2H2"/>
    <property type="match status" value="3"/>
</dbReference>
<feature type="domain" description="C2H2-type" evidence="8">
    <location>
        <begin position="373"/>
        <end position="396"/>
    </location>
</feature>
<dbReference type="PROSITE" id="PS50157">
    <property type="entry name" value="ZINC_FINGER_C2H2_2"/>
    <property type="match status" value="5"/>
</dbReference>
<accession>A0A453Z139</accession>
<keyword evidence="11" id="KW-1185">Reference proteome</keyword>
<keyword evidence="4 6" id="KW-0862">Zinc</keyword>